<keyword evidence="1" id="KW-0560">Oxidoreductase</keyword>
<dbReference type="Pfam" id="PF00248">
    <property type="entry name" value="Aldo_ket_red"/>
    <property type="match status" value="1"/>
</dbReference>
<evidence type="ECO:0000313" key="4">
    <source>
        <dbReference type="EMBL" id="OLF09730.1"/>
    </source>
</evidence>
<organism evidence="4 5">
    <name type="scientific">Actinophytocola xinjiangensis</name>
    <dbReference type="NCBI Taxonomy" id="485602"/>
    <lineage>
        <taxon>Bacteria</taxon>
        <taxon>Bacillati</taxon>
        <taxon>Actinomycetota</taxon>
        <taxon>Actinomycetes</taxon>
        <taxon>Pseudonocardiales</taxon>
        <taxon>Pseudonocardiaceae</taxon>
    </lineage>
</organism>
<dbReference type="RefSeq" id="WP_075134121.1">
    <property type="nucleotide sequence ID" value="NZ_MSIF01000008.1"/>
</dbReference>
<dbReference type="PANTHER" id="PTHR43364">
    <property type="entry name" value="NADH-SPECIFIC METHYLGLYOXAL REDUCTASE-RELATED"/>
    <property type="match status" value="1"/>
</dbReference>
<dbReference type="InterPro" id="IPR036812">
    <property type="entry name" value="NAD(P)_OxRdtase_dom_sf"/>
</dbReference>
<keyword evidence="5" id="KW-1185">Reference proteome</keyword>
<comment type="caution">
    <text evidence="4">The sequence shown here is derived from an EMBL/GenBank/DDBJ whole genome shotgun (WGS) entry which is preliminary data.</text>
</comment>
<sequence>MRTTELGQLTVSRLCLGAMHMGGDTPTDEAYRILDRFRDAGGTFIDTADVYGDGTSERVLAPWLARHRDDVVIATKVRWRTSDPAGEGLSPDRIRAACDASLRRLGVDTIDLYQVHGPDPTTPIEDTLAALDGLVRAGKVRALGASNFPAWLLAWSVATQDREGWAPFVSLQPQYSLVERSAELELLPFCRAAGLGVLPWGPLGAGFLTGRYRRDTMPDGRITRAPASLEEAAHRRATERNFRVVDELTALAATLDRPVPQLALAWLLGEPGVTAPIIGPRTLTQLDDLLPAPDIDLDDQHRARLAEPAPPPEVSPHRMLREQMSLPDIPALSRR</sequence>
<gene>
    <name evidence="4" type="ORF">BLA60_18280</name>
</gene>
<dbReference type="GO" id="GO:0005829">
    <property type="term" value="C:cytosol"/>
    <property type="evidence" value="ECO:0007669"/>
    <property type="project" value="UniProtKB-ARBA"/>
</dbReference>
<dbReference type="InterPro" id="IPR050523">
    <property type="entry name" value="AKR_Detox_Biosynth"/>
</dbReference>
<name>A0A7Z1AX47_9PSEU</name>
<evidence type="ECO:0000256" key="1">
    <source>
        <dbReference type="ARBA" id="ARBA00023002"/>
    </source>
</evidence>
<dbReference type="InterPro" id="IPR020471">
    <property type="entry name" value="AKR"/>
</dbReference>
<evidence type="ECO:0000313" key="5">
    <source>
        <dbReference type="Proteomes" id="UP000185696"/>
    </source>
</evidence>
<dbReference type="Proteomes" id="UP000185696">
    <property type="component" value="Unassembled WGS sequence"/>
</dbReference>
<proteinExistence type="predicted"/>
<dbReference type="FunFam" id="3.20.20.100:FF:000004">
    <property type="entry name" value="Oxidoreductase, aldo/keto reductase"/>
    <property type="match status" value="1"/>
</dbReference>
<evidence type="ECO:0000259" key="3">
    <source>
        <dbReference type="Pfam" id="PF00248"/>
    </source>
</evidence>
<dbReference type="AlphaFoldDB" id="A0A7Z1AX47"/>
<dbReference type="SUPFAM" id="SSF51430">
    <property type="entry name" value="NAD(P)-linked oxidoreductase"/>
    <property type="match status" value="1"/>
</dbReference>
<dbReference type="OrthoDB" id="9768793at2"/>
<evidence type="ECO:0000256" key="2">
    <source>
        <dbReference type="SAM" id="MobiDB-lite"/>
    </source>
</evidence>
<dbReference type="GO" id="GO:0016491">
    <property type="term" value="F:oxidoreductase activity"/>
    <property type="evidence" value="ECO:0007669"/>
    <property type="project" value="UniProtKB-KW"/>
</dbReference>
<dbReference type="EMBL" id="MSIF01000008">
    <property type="protein sequence ID" value="OLF09730.1"/>
    <property type="molecule type" value="Genomic_DNA"/>
</dbReference>
<dbReference type="PRINTS" id="PR00069">
    <property type="entry name" value="ALDKETRDTASE"/>
</dbReference>
<protein>
    <recommendedName>
        <fullName evidence="3">NADP-dependent oxidoreductase domain-containing protein</fullName>
    </recommendedName>
</protein>
<dbReference type="InterPro" id="IPR023210">
    <property type="entry name" value="NADP_OxRdtase_dom"/>
</dbReference>
<reference evidence="4 5" key="1">
    <citation type="submission" date="2016-12" db="EMBL/GenBank/DDBJ databases">
        <title>The draft genome sequence of Actinophytocola xinjiangensis.</title>
        <authorList>
            <person name="Wang W."/>
            <person name="Yuan L."/>
        </authorList>
    </citation>
    <scope>NUCLEOTIDE SEQUENCE [LARGE SCALE GENOMIC DNA]</scope>
    <source>
        <strain evidence="4 5">CGMCC 4.4663</strain>
    </source>
</reference>
<feature type="region of interest" description="Disordered" evidence="2">
    <location>
        <begin position="306"/>
        <end position="335"/>
    </location>
</feature>
<accession>A0A7Z1AX47</accession>
<dbReference type="Gene3D" id="3.20.20.100">
    <property type="entry name" value="NADP-dependent oxidoreductase domain"/>
    <property type="match status" value="1"/>
</dbReference>
<dbReference type="PANTHER" id="PTHR43364:SF4">
    <property type="entry name" value="NAD(P)-LINKED OXIDOREDUCTASE SUPERFAMILY PROTEIN"/>
    <property type="match status" value="1"/>
</dbReference>
<feature type="domain" description="NADP-dependent oxidoreductase" evidence="3">
    <location>
        <begin position="13"/>
        <end position="306"/>
    </location>
</feature>